<dbReference type="EMBL" id="FNFY01000016">
    <property type="protein sequence ID" value="SDK97782.1"/>
    <property type="molecule type" value="Genomic_DNA"/>
</dbReference>
<dbReference type="Pfam" id="PF05768">
    <property type="entry name" value="Glrx-like"/>
    <property type="match status" value="1"/>
</dbReference>
<protein>
    <submittedName>
        <fullName evidence="1">Glutaredoxin-like domain</fullName>
    </submittedName>
</protein>
<dbReference type="Gene3D" id="3.40.30.10">
    <property type="entry name" value="Glutaredoxin"/>
    <property type="match status" value="1"/>
</dbReference>
<keyword evidence="2" id="KW-1185">Reference proteome</keyword>
<dbReference type="AlphaFoldDB" id="A0A1G9GAY9"/>
<dbReference type="InterPro" id="IPR036249">
    <property type="entry name" value="Thioredoxin-like_sf"/>
</dbReference>
<dbReference type="STRING" id="576118.SAMN05216216_11626"/>
<evidence type="ECO:0000313" key="2">
    <source>
        <dbReference type="Proteomes" id="UP000199008"/>
    </source>
</evidence>
<evidence type="ECO:0000313" key="1">
    <source>
        <dbReference type="EMBL" id="SDK97782.1"/>
    </source>
</evidence>
<gene>
    <name evidence="1" type="ORF">SAMN05216216_11626</name>
</gene>
<dbReference type="RefSeq" id="WP_092986812.1">
    <property type="nucleotide sequence ID" value="NZ_FNFY01000016.1"/>
</dbReference>
<dbReference type="OrthoDB" id="32865at2"/>
<dbReference type="SUPFAM" id="SSF52833">
    <property type="entry name" value="Thioredoxin-like"/>
    <property type="match status" value="1"/>
</dbReference>
<sequence length="89" mass="10393">MLVLDYYTRDRCALCDEGILQIKIALSELREMNVKINKVNIDEDDALQEEYMVRVPVLKHDTTIIQEGVLDFVQIYDYLKANKGKDDIK</sequence>
<name>A0A1G9GAY9_9BACL</name>
<dbReference type="InterPro" id="IPR008554">
    <property type="entry name" value="Glutaredoxin-like"/>
</dbReference>
<reference evidence="2" key="1">
    <citation type="submission" date="2016-10" db="EMBL/GenBank/DDBJ databases">
        <authorList>
            <person name="Varghese N."/>
            <person name="Submissions S."/>
        </authorList>
    </citation>
    <scope>NUCLEOTIDE SEQUENCE [LARGE SCALE GENOMIC DNA]</scope>
    <source>
        <strain evidence="2">CGMCC 1.8895</strain>
    </source>
</reference>
<organism evidence="1 2">
    <name type="scientific">Lacicoccus qingdaonensis</name>
    <dbReference type="NCBI Taxonomy" id="576118"/>
    <lineage>
        <taxon>Bacteria</taxon>
        <taxon>Bacillati</taxon>
        <taxon>Bacillota</taxon>
        <taxon>Bacilli</taxon>
        <taxon>Bacillales</taxon>
        <taxon>Salinicoccaceae</taxon>
        <taxon>Lacicoccus</taxon>
    </lineage>
</organism>
<proteinExistence type="predicted"/>
<accession>A0A1G9GAY9</accession>
<dbReference type="Proteomes" id="UP000199008">
    <property type="component" value="Unassembled WGS sequence"/>
</dbReference>